<dbReference type="InterPro" id="IPR048395">
    <property type="entry name" value="Glyco_hydro_31_C"/>
</dbReference>
<evidence type="ECO:0000313" key="8">
    <source>
        <dbReference type="Proteomes" id="UP000197068"/>
    </source>
</evidence>
<feature type="domain" description="DUF5110" evidence="5">
    <location>
        <begin position="736"/>
        <end position="810"/>
    </location>
</feature>
<proteinExistence type="inferred from homology"/>
<comment type="similarity">
    <text evidence="1 2">Belongs to the glycosyl hydrolase 31 family.</text>
</comment>
<feature type="domain" description="Glycoside hydrolase family 31 TIM barrel" evidence="3">
    <location>
        <begin position="290"/>
        <end position="615"/>
    </location>
</feature>
<evidence type="ECO:0000259" key="5">
    <source>
        <dbReference type="Pfam" id="PF17137"/>
    </source>
</evidence>
<evidence type="ECO:0000259" key="4">
    <source>
        <dbReference type="Pfam" id="PF13802"/>
    </source>
</evidence>
<dbReference type="CDD" id="cd14752">
    <property type="entry name" value="GH31_N"/>
    <property type="match status" value="1"/>
</dbReference>
<dbReference type="InterPro" id="IPR000322">
    <property type="entry name" value="Glyco_hydro_31_TIM"/>
</dbReference>
<dbReference type="CDD" id="cd06598">
    <property type="entry name" value="GH31_transferase_CtsZ"/>
    <property type="match status" value="1"/>
</dbReference>
<keyword evidence="2 7" id="KW-0378">Hydrolase</keyword>
<protein>
    <submittedName>
        <fullName evidence="7">Glycosyl hydrolase</fullName>
    </submittedName>
</protein>
<dbReference type="Pfam" id="PF21365">
    <property type="entry name" value="Glyco_hydro_31_3rd"/>
    <property type="match status" value="1"/>
</dbReference>
<keyword evidence="8" id="KW-1185">Reference proteome</keyword>
<reference evidence="7 8" key="1">
    <citation type="submission" date="2017-06" db="EMBL/GenBank/DDBJ databases">
        <title>Whole Genome Sequences of Colwellia marinimaniae MTCD1.</title>
        <authorList>
            <person name="Kusumoto H."/>
            <person name="Inoue M."/>
            <person name="Tanikawa K."/>
            <person name="Maeji H."/>
            <person name="Cameron J.H."/>
            <person name="Bartlett D.H."/>
        </authorList>
    </citation>
    <scope>NUCLEOTIDE SEQUENCE [LARGE SCALE GENOMIC DNA]</scope>
    <source>
        <strain evidence="7 8">MTCD1</strain>
    </source>
</reference>
<feature type="domain" description="Glycosyl hydrolase family 31 C-terminal" evidence="6">
    <location>
        <begin position="623"/>
        <end position="720"/>
    </location>
</feature>
<gene>
    <name evidence="7" type="ORF">MTCD1_01228</name>
</gene>
<sequence>MRLFTVKYLTANLLTRLLTCSLIYLVISTQALASTNKYLSHKLAGNTVVISTNLATVTLNAYGEGAIAIHYQSHKDKLPASQLPSFAIKEHAVTSRFVIKENNEQLTLTLNKLSAVINKSPFSISYYQKSNDQENKLLIAEEQGFFSGTVNEVTENPALEGSSTLTKVTKKLAVQGFRFTLNDSEKLLGGGERVLGMNRRGHSFPLYNRAHYGYSTQSEQMNFSIPAVMSSNKYIVLFDNSAKGYMDLAKKEQNILEFSAVAGRMAYIVFSADTYPKLLNNYVDVTGKQPLPPRWSLGNFASRFGYRSEAEVRATVNKFIDLDFPLDALILDLYWFGKDIKGHMGNLAWDKNAFPEPEKMIADLKAQGVKTILITEPFVLSTSSKWQDAVEQQALAQDEHGNAKQFDFYFGNTGLVDVFNKKGRDWFNDIYKTLYQQGITGWWGDLGEPEVHPSDTLHTLDDGTVVNADAIHNVYGHQWAKMVFEHQLKMNPEQRPFILMRSGFAGSQRYGMIPWTGDVSRSWDGLKPQVELSLQMSLLGMAYTHSDLGGFAGGEKFDQEMYIRWLQYGVFQPIYRPHGQDNIAPEVVFHDQETQDILRKFIKLRYKLLPYNYTLAYENSTTGMPLMRPLFFAQELDQKDENYLASFDNASSYLWGDALLVTPVVAANVSSVAVNLPAGVWFDYFTHDNQPAKKYQGGQTINLPTSLATLPVLVRAGAFIPMIDDIQSTQDYDASQLTLHYYADKSVTSANYEMYEDDGKTYQAIEQGLFELLQFSAKQQNNHLSIKLNRTGNGYKGMPKERTMTVVIHNIGQAPNKITLNNKVINNAIWQAKDHSLTVTFTWQHQPLTLTIQ</sequence>
<dbReference type="SUPFAM" id="SSF51011">
    <property type="entry name" value="Glycosyl hydrolase domain"/>
    <property type="match status" value="1"/>
</dbReference>
<dbReference type="InterPro" id="IPR017853">
    <property type="entry name" value="GH"/>
</dbReference>
<dbReference type="InterPro" id="IPR051816">
    <property type="entry name" value="Glycosyl_Hydrolase_31"/>
</dbReference>
<dbReference type="PANTHER" id="PTHR43863:SF2">
    <property type="entry name" value="MALTASE-GLUCOAMYLASE"/>
    <property type="match status" value="1"/>
</dbReference>
<keyword evidence="2" id="KW-0326">Glycosidase</keyword>
<comment type="caution">
    <text evidence="7">The sequence shown here is derived from an EMBL/GenBank/DDBJ whole genome shotgun (WGS) entry which is preliminary data.</text>
</comment>
<dbReference type="RefSeq" id="WP_057179828.1">
    <property type="nucleotide sequence ID" value="NZ_BDQM01000007.1"/>
</dbReference>
<dbReference type="Pfam" id="PF17137">
    <property type="entry name" value="DUF5110"/>
    <property type="match status" value="1"/>
</dbReference>
<dbReference type="Pfam" id="PF01055">
    <property type="entry name" value="Glyco_hydro_31_2nd"/>
    <property type="match status" value="1"/>
</dbReference>
<dbReference type="GO" id="GO:0016787">
    <property type="term" value="F:hydrolase activity"/>
    <property type="evidence" value="ECO:0007669"/>
    <property type="project" value="UniProtKB-KW"/>
</dbReference>
<dbReference type="Gene3D" id="2.60.40.1180">
    <property type="entry name" value="Golgi alpha-mannosidase II"/>
    <property type="match status" value="2"/>
</dbReference>
<dbReference type="Pfam" id="PF13802">
    <property type="entry name" value="Gal_mutarotas_2"/>
    <property type="match status" value="1"/>
</dbReference>
<feature type="domain" description="Glycoside hydrolase family 31 N-terminal" evidence="4">
    <location>
        <begin position="57"/>
        <end position="247"/>
    </location>
</feature>
<dbReference type="InterPro" id="IPR033403">
    <property type="entry name" value="DUF5110"/>
</dbReference>
<evidence type="ECO:0000256" key="1">
    <source>
        <dbReference type="ARBA" id="ARBA00007806"/>
    </source>
</evidence>
<evidence type="ECO:0000259" key="3">
    <source>
        <dbReference type="Pfam" id="PF01055"/>
    </source>
</evidence>
<dbReference type="SUPFAM" id="SSF51445">
    <property type="entry name" value="(Trans)glycosidases"/>
    <property type="match status" value="1"/>
</dbReference>
<name>A0ABQ0MTE8_9GAMM</name>
<accession>A0ABQ0MTE8</accession>
<dbReference type="Gene3D" id="3.20.20.80">
    <property type="entry name" value="Glycosidases"/>
    <property type="match status" value="1"/>
</dbReference>
<dbReference type="EMBL" id="BDQM01000007">
    <property type="protein sequence ID" value="GAW95625.1"/>
    <property type="molecule type" value="Genomic_DNA"/>
</dbReference>
<organism evidence="7 8">
    <name type="scientific">Colwellia marinimaniae</name>
    <dbReference type="NCBI Taxonomy" id="1513592"/>
    <lineage>
        <taxon>Bacteria</taxon>
        <taxon>Pseudomonadati</taxon>
        <taxon>Pseudomonadota</taxon>
        <taxon>Gammaproteobacteria</taxon>
        <taxon>Alteromonadales</taxon>
        <taxon>Colwelliaceae</taxon>
        <taxon>Colwellia</taxon>
    </lineage>
</organism>
<dbReference type="Gene3D" id="2.60.40.1760">
    <property type="entry name" value="glycosyl hydrolase (family 31)"/>
    <property type="match status" value="1"/>
</dbReference>
<dbReference type="SUPFAM" id="SSF74650">
    <property type="entry name" value="Galactose mutarotase-like"/>
    <property type="match status" value="1"/>
</dbReference>
<evidence type="ECO:0000313" key="7">
    <source>
        <dbReference type="EMBL" id="GAW95625.1"/>
    </source>
</evidence>
<evidence type="ECO:0000256" key="2">
    <source>
        <dbReference type="RuleBase" id="RU361185"/>
    </source>
</evidence>
<dbReference type="InterPro" id="IPR011013">
    <property type="entry name" value="Gal_mutarotase_sf_dom"/>
</dbReference>
<dbReference type="Proteomes" id="UP000197068">
    <property type="component" value="Unassembled WGS sequence"/>
</dbReference>
<dbReference type="PANTHER" id="PTHR43863">
    <property type="entry name" value="HYDROLASE, PUTATIVE (AFU_ORTHOLOGUE AFUA_1G03140)-RELATED"/>
    <property type="match status" value="1"/>
</dbReference>
<dbReference type="InterPro" id="IPR013780">
    <property type="entry name" value="Glyco_hydro_b"/>
</dbReference>
<dbReference type="InterPro" id="IPR025887">
    <property type="entry name" value="Glyco_hydro_31_N_dom"/>
</dbReference>
<evidence type="ECO:0000259" key="6">
    <source>
        <dbReference type="Pfam" id="PF21365"/>
    </source>
</evidence>